<dbReference type="Gene3D" id="2.30.42.10">
    <property type="match status" value="1"/>
</dbReference>
<evidence type="ECO:0000256" key="8">
    <source>
        <dbReference type="ARBA" id="ARBA00022989"/>
    </source>
</evidence>
<keyword evidence="7 11" id="KW-0862">Zinc</keyword>
<dbReference type="InterPro" id="IPR004387">
    <property type="entry name" value="Pept_M50_Zn"/>
</dbReference>
<dbReference type="GO" id="GO:0006508">
    <property type="term" value="P:proteolysis"/>
    <property type="evidence" value="ECO:0007669"/>
    <property type="project" value="UniProtKB-KW"/>
</dbReference>
<dbReference type="GO" id="GO:0046872">
    <property type="term" value="F:metal ion binding"/>
    <property type="evidence" value="ECO:0007669"/>
    <property type="project" value="UniProtKB-KW"/>
</dbReference>
<evidence type="ECO:0000256" key="11">
    <source>
        <dbReference type="RuleBase" id="RU362031"/>
    </source>
</evidence>
<dbReference type="PANTHER" id="PTHR42837:SF2">
    <property type="entry name" value="MEMBRANE METALLOPROTEASE ARASP2, CHLOROPLASTIC-RELATED"/>
    <property type="match status" value="1"/>
</dbReference>
<evidence type="ECO:0000256" key="10">
    <source>
        <dbReference type="ARBA" id="ARBA00023136"/>
    </source>
</evidence>
<keyword evidence="11" id="KW-0479">Metal-binding</keyword>
<dbReference type="CDD" id="cd23081">
    <property type="entry name" value="cpPDZ_EcRseP-like"/>
    <property type="match status" value="1"/>
</dbReference>
<evidence type="ECO:0000256" key="2">
    <source>
        <dbReference type="ARBA" id="ARBA00004141"/>
    </source>
</evidence>
<dbReference type="GO" id="GO:0004222">
    <property type="term" value="F:metalloendopeptidase activity"/>
    <property type="evidence" value="ECO:0007669"/>
    <property type="project" value="InterPro"/>
</dbReference>
<evidence type="ECO:0000256" key="5">
    <source>
        <dbReference type="ARBA" id="ARBA00022692"/>
    </source>
</evidence>
<comment type="similarity">
    <text evidence="3 11">Belongs to the peptidase M50B family.</text>
</comment>
<keyword evidence="4" id="KW-0645">Protease</keyword>
<dbReference type="EMBL" id="JAICBX010000006">
    <property type="protein sequence ID" value="MBW8640457.1"/>
    <property type="molecule type" value="Genomic_DNA"/>
</dbReference>
<keyword evidence="8 11" id="KW-1133">Transmembrane helix</keyword>
<dbReference type="Proteomes" id="UP001196509">
    <property type="component" value="Unassembled WGS sequence"/>
</dbReference>
<dbReference type="SMART" id="SM00228">
    <property type="entry name" value="PDZ"/>
    <property type="match status" value="1"/>
</dbReference>
<evidence type="ECO:0000256" key="4">
    <source>
        <dbReference type="ARBA" id="ARBA00022670"/>
    </source>
</evidence>
<evidence type="ECO:0000256" key="7">
    <source>
        <dbReference type="ARBA" id="ARBA00022833"/>
    </source>
</evidence>
<dbReference type="InterPro" id="IPR001478">
    <property type="entry name" value="PDZ"/>
</dbReference>
<comment type="cofactor">
    <cofactor evidence="1 11">
        <name>Zn(2+)</name>
        <dbReference type="ChEBI" id="CHEBI:29105"/>
    </cofactor>
</comment>
<dbReference type="EC" id="3.4.24.-" evidence="11"/>
<accession>A0AAE2ZVH9</accession>
<dbReference type="InterPro" id="IPR041489">
    <property type="entry name" value="PDZ_6"/>
</dbReference>
<keyword evidence="5 11" id="KW-0812">Transmembrane</keyword>
<evidence type="ECO:0000313" key="14">
    <source>
        <dbReference type="Proteomes" id="UP001196509"/>
    </source>
</evidence>
<protein>
    <recommendedName>
        <fullName evidence="11">Zinc metalloprotease</fullName>
        <ecNumber evidence="11">3.4.24.-</ecNumber>
    </recommendedName>
</protein>
<comment type="subcellular location">
    <subcellularLocation>
        <location evidence="2">Membrane</location>
        <topology evidence="2">Multi-pass membrane protein</topology>
    </subcellularLocation>
</comment>
<dbReference type="Pfam" id="PF02163">
    <property type="entry name" value="Peptidase_M50"/>
    <property type="match status" value="1"/>
</dbReference>
<name>A0AAE2ZVH9_9HYPH</name>
<evidence type="ECO:0000256" key="1">
    <source>
        <dbReference type="ARBA" id="ARBA00001947"/>
    </source>
</evidence>
<evidence type="ECO:0000313" key="13">
    <source>
        <dbReference type="EMBL" id="MBW8640457.1"/>
    </source>
</evidence>
<evidence type="ECO:0000256" key="6">
    <source>
        <dbReference type="ARBA" id="ARBA00022801"/>
    </source>
</evidence>
<evidence type="ECO:0000259" key="12">
    <source>
        <dbReference type="PROSITE" id="PS50106"/>
    </source>
</evidence>
<dbReference type="AlphaFoldDB" id="A0AAE2ZVH9"/>
<dbReference type="InterPro" id="IPR008915">
    <property type="entry name" value="Peptidase_M50"/>
</dbReference>
<organism evidence="13 14">
    <name type="scientific">Flavimaribacter sediminis</name>
    <dbReference type="NCBI Taxonomy" id="2865987"/>
    <lineage>
        <taxon>Bacteria</taxon>
        <taxon>Pseudomonadati</taxon>
        <taxon>Pseudomonadota</taxon>
        <taxon>Alphaproteobacteria</taxon>
        <taxon>Hyphomicrobiales</taxon>
        <taxon>Rhizobiaceae</taxon>
        <taxon>Flavimaribacter</taxon>
    </lineage>
</organism>
<feature type="transmembrane region" description="Helical" evidence="11">
    <location>
        <begin position="296"/>
        <end position="315"/>
    </location>
</feature>
<keyword evidence="6 11" id="KW-0378">Hydrolase</keyword>
<feature type="transmembrane region" description="Helical" evidence="11">
    <location>
        <begin position="6"/>
        <end position="28"/>
    </location>
</feature>
<dbReference type="GO" id="GO:0016020">
    <property type="term" value="C:membrane"/>
    <property type="evidence" value="ECO:0007669"/>
    <property type="project" value="UniProtKB-SubCell"/>
</dbReference>
<evidence type="ECO:0000256" key="3">
    <source>
        <dbReference type="ARBA" id="ARBA00007931"/>
    </source>
</evidence>
<dbReference type="PROSITE" id="PS50106">
    <property type="entry name" value="PDZ"/>
    <property type="match status" value="1"/>
</dbReference>
<reference evidence="13" key="1">
    <citation type="submission" date="2021-08" db="EMBL/GenBank/DDBJ databases">
        <title>Hoeflea bacterium WL0058 sp. nov., isolated from the sediment.</title>
        <authorList>
            <person name="Wang L."/>
            <person name="Zhang D."/>
        </authorList>
    </citation>
    <scope>NUCLEOTIDE SEQUENCE</scope>
    <source>
        <strain evidence="13">WL0058</strain>
    </source>
</reference>
<dbReference type="SUPFAM" id="SSF50156">
    <property type="entry name" value="PDZ domain-like"/>
    <property type="match status" value="1"/>
</dbReference>
<keyword evidence="10 11" id="KW-0472">Membrane</keyword>
<dbReference type="Pfam" id="PF17820">
    <property type="entry name" value="PDZ_6"/>
    <property type="match status" value="1"/>
</dbReference>
<proteinExistence type="inferred from homology"/>
<dbReference type="NCBIfam" id="TIGR00054">
    <property type="entry name" value="RIP metalloprotease RseP"/>
    <property type="match status" value="1"/>
</dbReference>
<dbReference type="RefSeq" id="WP_220231177.1">
    <property type="nucleotide sequence ID" value="NZ_JAICBX010000006.1"/>
</dbReference>
<evidence type="ECO:0000256" key="9">
    <source>
        <dbReference type="ARBA" id="ARBA00023049"/>
    </source>
</evidence>
<comment type="caution">
    <text evidence="13">The sequence shown here is derived from an EMBL/GenBank/DDBJ whole genome shotgun (WGS) entry which is preliminary data.</text>
</comment>
<keyword evidence="9 11" id="KW-0482">Metalloprotease</keyword>
<sequence length="373" mass="40532">MDVLGNIYSIIVGTVLPFIIVLTIVVFVHEMGHYLVGRWCGIRIVTFSIGFGRELAGFTDRNGTRWKLSAIPLGGYVKFFGDENAASFPDEDKIAEMSQAEQSQTFQGASLGRRAATVAAGPIANFLLAIVIFTAVYSYFGKAVLDPVVASVQPASAAAEAGLEPGDRILEIDGRTIDSFDDLRIYVSTRPGVELRLIVERDGRNKDFVLVPKRAEVDNGFGDMIEVGQIGVVASANEDTFRYEKMGPLEALAEGVGQSFFIVSQTVQYFKNIIIGRAKPDQISGPIGIAKISGQMVSVGLVSTITFIAFISVSIGFLNLLPIPILDGGHLLFYLIEFLRGKPVGERGQEFAFKIGLSLLLMLMIYATWNDVT</sequence>
<feature type="domain" description="PDZ" evidence="12">
    <location>
        <begin position="129"/>
        <end position="179"/>
    </location>
</feature>
<keyword evidence="14" id="KW-1185">Reference proteome</keyword>
<dbReference type="InterPro" id="IPR036034">
    <property type="entry name" value="PDZ_sf"/>
</dbReference>
<dbReference type="PANTHER" id="PTHR42837">
    <property type="entry name" value="REGULATOR OF SIGMA-E PROTEASE RSEP"/>
    <property type="match status" value="1"/>
</dbReference>
<gene>
    <name evidence="13" type="primary">rseP</name>
    <name evidence="13" type="ORF">K1W69_24915</name>
</gene>
<dbReference type="CDD" id="cd06163">
    <property type="entry name" value="S2P-M50_PDZ_RseP-like"/>
    <property type="match status" value="1"/>
</dbReference>
<feature type="transmembrane region" description="Helical" evidence="11">
    <location>
        <begin position="351"/>
        <end position="369"/>
    </location>
</feature>